<dbReference type="Gene3D" id="4.10.400.10">
    <property type="entry name" value="Low-density Lipoprotein Receptor"/>
    <property type="match status" value="5"/>
</dbReference>
<protein>
    <recommendedName>
        <fullName evidence="20">Basement membrane-specific heparan sulfate proteoglycan core protein</fullName>
    </recommendedName>
</protein>
<evidence type="ECO:0000256" key="12">
    <source>
        <dbReference type="PROSITE-ProRule" id="PRU00460"/>
    </source>
</evidence>
<dbReference type="InterPro" id="IPR013098">
    <property type="entry name" value="Ig_I-set"/>
</dbReference>
<name>A0ABN9CV93_9NEOB</name>
<feature type="domain" description="Laminin IV type A" evidence="17">
    <location>
        <begin position="632"/>
        <end position="815"/>
    </location>
</feature>
<evidence type="ECO:0000256" key="1">
    <source>
        <dbReference type="ARBA" id="ARBA00004167"/>
    </source>
</evidence>
<evidence type="ECO:0000259" key="17">
    <source>
        <dbReference type="PROSITE" id="PS51115"/>
    </source>
</evidence>
<dbReference type="InterPro" id="IPR002172">
    <property type="entry name" value="LDrepeatLR_classA_rpt"/>
</dbReference>
<dbReference type="Pfam" id="PF00057">
    <property type="entry name" value="Ldl_recept_a"/>
    <property type="match status" value="5"/>
</dbReference>
<feature type="disulfide bond" evidence="11">
    <location>
        <begin position="372"/>
        <end position="384"/>
    </location>
</feature>
<evidence type="ECO:0000256" key="4">
    <source>
        <dbReference type="ARBA" id="ARBA00022729"/>
    </source>
</evidence>
<evidence type="ECO:0000256" key="6">
    <source>
        <dbReference type="ARBA" id="ARBA00022989"/>
    </source>
</evidence>
<evidence type="ECO:0000256" key="5">
    <source>
        <dbReference type="ARBA" id="ARBA00022737"/>
    </source>
</evidence>
<feature type="disulfide bond" evidence="11">
    <location>
        <begin position="475"/>
        <end position="490"/>
    </location>
</feature>
<reference evidence="18" key="1">
    <citation type="submission" date="2023-05" db="EMBL/GenBank/DDBJ databases">
        <authorList>
            <person name="Stuckert A."/>
        </authorList>
    </citation>
    <scope>NUCLEOTIDE SEQUENCE</scope>
</reference>
<evidence type="ECO:0000313" key="19">
    <source>
        <dbReference type="Proteomes" id="UP001162483"/>
    </source>
</evidence>
<dbReference type="InterPro" id="IPR013783">
    <property type="entry name" value="Ig-like_fold"/>
</dbReference>
<dbReference type="EMBL" id="CATNWA010012688">
    <property type="protein sequence ID" value="CAI9563908.1"/>
    <property type="molecule type" value="Genomic_DNA"/>
</dbReference>
<dbReference type="Proteomes" id="UP001162483">
    <property type="component" value="Unassembled WGS sequence"/>
</dbReference>
<feature type="domain" description="SEA" evidence="14">
    <location>
        <begin position="110"/>
        <end position="223"/>
    </location>
</feature>
<dbReference type="CDD" id="cd05743">
    <property type="entry name" value="Ig_Perlecan_like"/>
    <property type="match status" value="1"/>
</dbReference>
<dbReference type="PRINTS" id="PR00261">
    <property type="entry name" value="LDLRECEPTOR"/>
</dbReference>
<dbReference type="PROSITE" id="PS50835">
    <property type="entry name" value="IG_LIKE"/>
    <property type="match status" value="1"/>
</dbReference>
<feature type="non-terminal residue" evidence="18">
    <location>
        <position position="1"/>
    </location>
</feature>
<feature type="disulfide bond" evidence="11">
    <location>
        <begin position="249"/>
        <end position="267"/>
    </location>
</feature>
<dbReference type="InterPro" id="IPR036179">
    <property type="entry name" value="Ig-like_dom_sf"/>
</dbReference>
<feature type="domain" description="Ig-like" evidence="16">
    <location>
        <begin position="493"/>
        <end position="570"/>
    </location>
</feature>
<dbReference type="PANTHER" id="PTHR24270:SF62">
    <property type="entry name" value="LOW-DENSITY LIPOPROTEIN RECEPTOR-RELATED PROTEIN 2"/>
    <property type="match status" value="1"/>
</dbReference>
<dbReference type="PROSITE" id="PS50068">
    <property type="entry name" value="LDLRA_2"/>
    <property type="match status" value="5"/>
</dbReference>
<dbReference type="InterPro" id="IPR002049">
    <property type="entry name" value="LE_dom"/>
</dbReference>
<dbReference type="InterPro" id="IPR003598">
    <property type="entry name" value="Ig_sub2"/>
</dbReference>
<feature type="compositionally biased region" description="Low complexity" evidence="13">
    <location>
        <begin position="73"/>
        <end position="82"/>
    </location>
</feature>
<evidence type="ECO:0000259" key="16">
    <source>
        <dbReference type="PROSITE" id="PS50835"/>
    </source>
</evidence>
<feature type="compositionally biased region" description="Basic and acidic residues" evidence="13">
    <location>
        <begin position="27"/>
        <end position="37"/>
    </location>
</feature>
<feature type="disulfide bond" evidence="11">
    <location>
        <begin position="379"/>
        <end position="397"/>
    </location>
</feature>
<feature type="region of interest" description="Disordered" evidence="13">
    <location>
        <begin position="24"/>
        <end position="82"/>
    </location>
</feature>
<dbReference type="PROSITE" id="PS50024">
    <property type="entry name" value="SEA"/>
    <property type="match status" value="1"/>
</dbReference>
<feature type="compositionally biased region" description="Polar residues" evidence="13">
    <location>
        <begin position="56"/>
        <end position="67"/>
    </location>
</feature>
<dbReference type="Pfam" id="PF00052">
    <property type="entry name" value="Laminin_B"/>
    <property type="match status" value="1"/>
</dbReference>
<dbReference type="Gene3D" id="2.10.25.10">
    <property type="entry name" value="Laminin"/>
    <property type="match status" value="1"/>
</dbReference>
<feature type="disulfide bond" evidence="11">
    <location>
        <begin position="419"/>
        <end position="437"/>
    </location>
</feature>
<gene>
    <name evidence="18" type="ORF">SPARVUS_LOCUS5827363</name>
</gene>
<keyword evidence="6" id="KW-1133">Transmembrane helix</keyword>
<evidence type="ECO:0000256" key="8">
    <source>
        <dbReference type="ARBA" id="ARBA00023157"/>
    </source>
</evidence>
<dbReference type="InterPro" id="IPR003599">
    <property type="entry name" value="Ig_sub"/>
</dbReference>
<keyword evidence="8 12" id="KW-1015">Disulfide bond</keyword>
<dbReference type="CDD" id="cd00055">
    <property type="entry name" value="EGF_Lam"/>
    <property type="match status" value="1"/>
</dbReference>
<dbReference type="InterPro" id="IPR007110">
    <property type="entry name" value="Ig-like_dom"/>
</dbReference>
<feature type="disulfide bond" evidence="11">
    <location>
        <begin position="431"/>
        <end position="446"/>
    </location>
</feature>
<keyword evidence="5" id="KW-0677">Repeat</keyword>
<keyword evidence="19" id="KW-1185">Reference proteome</keyword>
<feature type="disulfide bond" evidence="11">
    <location>
        <begin position="391"/>
        <end position="406"/>
    </location>
</feature>
<dbReference type="SUPFAM" id="SSF57196">
    <property type="entry name" value="EGF/Laminin"/>
    <property type="match status" value="1"/>
</dbReference>
<dbReference type="InterPro" id="IPR036055">
    <property type="entry name" value="LDL_receptor-like_sf"/>
</dbReference>
<feature type="disulfide bond" evidence="11">
    <location>
        <begin position="301"/>
        <end position="316"/>
    </location>
</feature>
<dbReference type="SUPFAM" id="SSF57424">
    <property type="entry name" value="LDL receptor-like module"/>
    <property type="match status" value="5"/>
</dbReference>
<feature type="domain" description="Laminin EGF-like" evidence="15">
    <location>
        <begin position="849"/>
        <end position="898"/>
    </location>
</feature>
<dbReference type="PROSITE" id="PS50027">
    <property type="entry name" value="EGF_LAM_2"/>
    <property type="match status" value="1"/>
</dbReference>
<evidence type="ECO:0000256" key="13">
    <source>
        <dbReference type="SAM" id="MobiDB-lite"/>
    </source>
</evidence>
<dbReference type="SMART" id="SM00200">
    <property type="entry name" value="SEA"/>
    <property type="match status" value="1"/>
</dbReference>
<dbReference type="PROSITE" id="PS01209">
    <property type="entry name" value="LDLRA_1"/>
    <property type="match status" value="3"/>
</dbReference>
<dbReference type="SMART" id="SM00409">
    <property type="entry name" value="IG"/>
    <property type="match status" value="1"/>
</dbReference>
<evidence type="ECO:0008006" key="20">
    <source>
        <dbReference type="Google" id="ProtNLM"/>
    </source>
</evidence>
<dbReference type="PROSITE" id="PS51115">
    <property type="entry name" value="LAMININ_IVA"/>
    <property type="match status" value="1"/>
</dbReference>
<keyword evidence="10 12" id="KW-0424">Laminin EGF-like domain</keyword>
<comment type="caution">
    <text evidence="12">Lacks conserved residue(s) required for the propagation of feature annotation.</text>
</comment>
<dbReference type="PANTHER" id="PTHR24270">
    <property type="entry name" value="LOW-DENSITY LIPOPROTEIN RECEPTOR-RELATED"/>
    <property type="match status" value="1"/>
</dbReference>
<dbReference type="SMART" id="SM00408">
    <property type="entry name" value="IGc2"/>
    <property type="match status" value="1"/>
</dbReference>
<feature type="disulfide bond" evidence="12">
    <location>
        <begin position="868"/>
        <end position="877"/>
    </location>
</feature>
<evidence type="ECO:0000259" key="14">
    <source>
        <dbReference type="PROSITE" id="PS50024"/>
    </source>
</evidence>
<dbReference type="InterPro" id="IPR023415">
    <property type="entry name" value="LDLR_class-A_CS"/>
</dbReference>
<dbReference type="Gene3D" id="2.60.40.10">
    <property type="entry name" value="Immunoglobulins"/>
    <property type="match status" value="1"/>
</dbReference>
<feature type="disulfide bond" evidence="11">
    <location>
        <begin position="282"/>
        <end position="294"/>
    </location>
</feature>
<dbReference type="CDD" id="cd00112">
    <property type="entry name" value="LDLa"/>
    <property type="match status" value="4"/>
</dbReference>
<evidence type="ECO:0000256" key="11">
    <source>
        <dbReference type="PROSITE-ProRule" id="PRU00124"/>
    </source>
</evidence>
<dbReference type="SMART" id="SM00180">
    <property type="entry name" value="EGF_Lam"/>
    <property type="match status" value="1"/>
</dbReference>
<dbReference type="InterPro" id="IPR056863">
    <property type="entry name" value="LMN_ATRN_NET-like_EGF"/>
</dbReference>
<dbReference type="SMART" id="SM00281">
    <property type="entry name" value="LamB"/>
    <property type="match status" value="1"/>
</dbReference>
<dbReference type="SUPFAM" id="SSF48726">
    <property type="entry name" value="Immunoglobulin"/>
    <property type="match status" value="1"/>
</dbReference>
<feature type="compositionally biased region" description="Acidic residues" evidence="13">
    <location>
        <begin position="41"/>
        <end position="54"/>
    </location>
</feature>
<keyword evidence="7" id="KW-0472">Membrane</keyword>
<feature type="disulfide bond" evidence="11">
    <location>
        <begin position="242"/>
        <end position="254"/>
    </location>
</feature>
<evidence type="ECO:0000313" key="18">
    <source>
        <dbReference type="EMBL" id="CAI9563908.1"/>
    </source>
</evidence>
<evidence type="ECO:0000256" key="9">
    <source>
        <dbReference type="ARBA" id="ARBA00023180"/>
    </source>
</evidence>
<organism evidence="18 19">
    <name type="scientific">Staurois parvus</name>
    <dbReference type="NCBI Taxonomy" id="386267"/>
    <lineage>
        <taxon>Eukaryota</taxon>
        <taxon>Metazoa</taxon>
        <taxon>Chordata</taxon>
        <taxon>Craniata</taxon>
        <taxon>Vertebrata</taxon>
        <taxon>Euteleostomi</taxon>
        <taxon>Amphibia</taxon>
        <taxon>Batrachia</taxon>
        <taxon>Anura</taxon>
        <taxon>Neobatrachia</taxon>
        <taxon>Ranoidea</taxon>
        <taxon>Ranidae</taxon>
        <taxon>Staurois</taxon>
    </lineage>
</organism>
<proteinExistence type="predicted"/>
<keyword evidence="3" id="KW-0812">Transmembrane</keyword>
<keyword evidence="9" id="KW-0325">Glycoprotein</keyword>
<evidence type="ECO:0000259" key="15">
    <source>
        <dbReference type="PROSITE" id="PS50027"/>
    </source>
</evidence>
<dbReference type="InterPro" id="IPR000082">
    <property type="entry name" value="SEA_dom"/>
</dbReference>
<dbReference type="Pfam" id="PF24973">
    <property type="entry name" value="EGF_LMN_ATRN"/>
    <property type="match status" value="1"/>
</dbReference>
<evidence type="ECO:0000256" key="10">
    <source>
        <dbReference type="ARBA" id="ARBA00023292"/>
    </source>
</evidence>
<keyword evidence="4" id="KW-0732">Signal</keyword>
<feature type="disulfide bond" evidence="11">
    <location>
        <begin position="261"/>
        <end position="276"/>
    </location>
</feature>
<dbReference type="PROSITE" id="PS01248">
    <property type="entry name" value="EGF_LAM_1"/>
    <property type="match status" value="1"/>
</dbReference>
<dbReference type="SMART" id="SM00192">
    <property type="entry name" value="LDLa"/>
    <property type="match status" value="5"/>
</dbReference>
<evidence type="ECO:0000256" key="7">
    <source>
        <dbReference type="ARBA" id="ARBA00023136"/>
    </source>
</evidence>
<dbReference type="InterPro" id="IPR000034">
    <property type="entry name" value="Laminin_IV"/>
</dbReference>
<accession>A0ABN9CV93</accession>
<evidence type="ECO:0000256" key="2">
    <source>
        <dbReference type="ARBA" id="ARBA00004308"/>
    </source>
</evidence>
<evidence type="ECO:0000256" key="3">
    <source>
        <dbReference type="ARBA" id="ARBA00022692"/>
    </source>
</evidence>
<sequence>NPLVAVFPQIVHNSRVLDEVYFPENDSESRTGEHRWGYGDLADDEDFMGDEASGDDNGSSEIGSGTPTADGHTPVTTSTVTSFSTGFAPTRVVPQLAGMSVSEQDQEEPFLIYYRALVNFTKSIDYTSDLDNVSSDQFRDLSEAVVDTLESEYYKISGEQMVNVVYVKLIDGDVFVELDVGSEGNTNDGQIRQVLYSVIESGSIANYVTSTRGFQFRNLGAAQTPPPPIGFEPPVTPPVRTCMVDEFTCTSGECVPLEFRCDQRHDCRDMSDEEGCPERVLCGHTDFTCGSGECIPRIYYCDGRFDCRDSSDESQCEPGASIVTTPSVITTRPIYTPRPATTPPPPVYTRPPVVATTPFRHPKPPIDEPRPCRREEARCPNGQCIPRDYLCDGERDCKDGSDELNCGTPSPCEPNEFKCKNGRCALKLWRCDGDDDCGDNSDEINCPTKGPSDMCAPEQFVCVQSRICIPASYQCDEEADCPDRSDEVGCSPPQVITPPEESIVASRGDTVRFTCVAIGIPTPIITWRLNWGHIPTSSRVTMSSENGHGTLIIRDVKEADQGAYTCEAINAKGMVFGIPDGVLSLKPSRGPCTEGFFHVETTSRCIPCFCFGVTKVCQQTGRYRNQIRLRFDAPDDFKGVNVTSPQGFPPLSSNQLQIDTTVEEFQLVDLSRRFLSHDSYWTLPLQFLGNKVDSYGGALSYKVRYGLTRGQSEPVRRPDIILIGNGQKLIYRVQSFTQPTVVNQRAIQFTEENWQHESGAAVTREDLLMTLQNVEAIMIQTVYDNKMASVGLGDIVMDTTSVEYTQLGVALAVEECRCPVGYSGLSCEVCSLQFERVPGGPFLGTCSGCNCNGHARSCDSESGYCINCQHNTEGPQCNKCKAGFFGDPTKGTADACRPCPCPLMDPTRRYSDTCFLDTDGQPTCVITVLRATPAGGVRGVP</sequence>
<dbReference type="InterPro" id="IPR050685">
    <property type="entry name" value="LDLR"/>
</dbReference>
<feature type="disulfide bond" evidence="11">
    <location>
        <begin position="412"/>
        <end position="424"/>
    </location>
</feature>
<comment type="caution">
    <text evidence="18">The sequence shown here is derived from an EMBL/GenBank/DDBJ whole genome shotgun (WGS) entry which is preliminary data.</text>
</comment>
<comment type="subcellular location">
    <subcellularLocation>
        <location evidence="2">Endomembrane system</location>
    </subcellularLocation>
    <subcellularLocation>
        <location evidence="1">Membrane</location>
        <topology evidence="1">Single-pass membrane protein</topology>
    </subcellularLocation>
</comment>
<feature type="disulfide bond" evidence="11">
    <location>
        <begin position="289"/>
        <end position="307"/>
    </location>
</feature>
<dbReference type="Pfam" id="PF07679">
    <property type="entry name" value="I-set"/>
    <property type="match status" value="1"/>
</dbReference>